<keyword evidence="4 10" id="KW-1133">Transmembrane helix</keyword>
<protein>
    <recommendedName>
        <fullName evidence="12">Ig-like domain-containing protein</fullName>
    </recommendedName>
</protein>
<dbReference type="PROSITE" id="PS50835">
    <property type="entry name" value="IG_LIKE"/>
    <property type="match status" value="1"/>
</dbReference>
<dbReference type="GO" id="GO:0001786">
    <property type="term" value="F:phosphatidylserine binding"/>
    <property type="evidence" value="ECO:0007669"/>
    <property type="project" value="TreeGrafter"/>
</dbReference>
<evidence type="ECO:0000259" key="12">
    <source>
        <dbReference type="PROSITE" id="PS50835"/>
    </source>
</evidence>
<dbReference type="SMART" id="SM00409">
    <property type="entry name" value="IG"/>
    <property type="match status" value="1"/>
</dbReference>
<comment type="subcellular location">
    <subcellularLocation>
        <location evidence="1">Membrane</location>
        <topology evidence="1">Single-pass type I membrane protein</topology>
    </subcellularLocation>
</comment>
<feature type="domain" description="Ig-like" evidence="12">
    <location>
        <begin position="54"/>
        <end position="127"/>
    </location>
</feature>
<dbReference type="InterPro" id="IPR003599">
    <property type="entry name" value="Ig_sub"/>
</dbReference>
<dbReference type="PANTHER" id="PTHR46608">
    <property type="entry name" value="T-CELL IMMUNOGLOBULIN AND MUCIN DOMAIN-CONTAINING PROTEIN 4"/>
    <property type="match status" value="1"/>
</dbReference>
<dbReference type="InterPro" id="IPR036179">
    <property type="entry name" value="Ig-like_dom_sf"/>
</dbReference>
<feature type="chain" id="PRO_5043417563" description="Ig-like domain-containing protein" evidence="11">
    <location>
        <begin position="20"/>
        <end position="271"/>
    </location>
</feature>
<evidence type="ECO:0000256" key="2">
    <source>
        <dbReference type="ARBA" id="ARBA00022692"/>
    </source>
</evidence>
<dbReference type="GO" id="GO:0016020">
    <property type="term" value="C:membrane"/>
    <property type="evidence" value="ECO:0007669"/>
    <property type="project" value="UniProtKB-SubCell"/>
</dbReference>
<comment type="caution">
    <text evidence="13">The sequence shown here is derived from an EMBL/GenBank/DDBJ whole genome shotgun (WGS) entry which is preliminary data.</text>
</comment>
<dbReference type="InterPro" id="IPR013783">
    <property type="entry name" value="Ig-like_fold"/>
</dbReference>
<evidence type="ECO:0000256" key="10">
    <source>
        <dbReference type="SAM" id="Phobius"/>
    </source>
</evidence>
<dbReference type="Pfam" id="PF07686">
    <property type="entry name" value="V-set"/>
    <property type="match status" value="1"/>
</dbReference>
<keyword evidence="5 10" id="KW-0472">Membrane</keyword>
<gene>
    <name evidence="13" type="ORF">NDU88_006951</name>
</gene>
<evidence type="ECO:0000256" key="1">
    <source>
        <dbReference type="ARBA" id="ARBA00004479"/>
    </source>
</evidence>
<dbReference type="GO" id="GO:0060097">
    <property type="term" value="P:cytoskeletal rearrangement involved in phagocytosis, engulfment"/>
    <property type="evidence" value="ECO:0007669"/>
    <property type="project" value="TreeGrafter"/>
</dbReference>
<dbReference type="AlphaFoldDB" id="A0AAV7PMW2"/>
<dbReference type="EMBL" id="JANPWB010000011">
    <property type="protein sequence ID" value="KAJ1128574.1"/>
    <property type="molecule type" value="Genomic_DNA"/>
</dbReference>
<dbReference type="SUPFAM" id="SSF48726">
    <property type="entry name" value="Immunoglobulin"/>
    <property type="match status" value="1"/>
</dbReference>
<dbReference type="Gene3D" id="2.60.40.10">
    <property type="entry name" value="Immunoglobulins"/>
    <property type="match status" value="1"/>
</dbReference>
<organism evidence="13 14">
    <name type="scientific">Pleurodeles waltl</name>
    <name type="common">Iberian ribbed newt</name>
    <dbReference type="NCBI Taxonomy" id="8319"/>
    <lineage>
        <taxon>Eukaryota</taxon>
        <taxon>Metazoa</taxon>
        <taxon>Chordata</taxon>
        <taxon>Craniata</taxon>
        <taxon>Vertebrata</taxon>
        <taxon>Euteleostomi</taxon>
        <taxon>Amphibia</taxon>
        <taxon>Batrachia</taxon>
        <taxon>Caudata</taxon>
        <taxon>Salamandroidea</taxon>
        <taxon>Salamandridae</taxon>
        <taxon>Pleurodelinae</taxon>
        <taxon>Pleurodeles</taxon>
    </lineage>
</organism>
<reference evidence="13" key="1">
    <citation type="journal article" date="2022" name="bioRxiv">
        <title>Sequencing and chromosome-scale assembly of the giantPleurodeles waltlgenome.</title>
        <authorList>
            <person name="Brown T."/>
            <person name="Elewa A."/>
            <person name="Iarovenko S."/>
            <person name="Subramanian E."/>
            <person name="Araus A.J."/>
            <person name="Petzold A."/>
            <person name="Susuki M."/>
            <person name="Suzuki K.-i.T."/>
            <person name="Hayashi T."/>
            <person name="Toyoda A."/>
            <person name="Oliveira C."/>
            <person name="Osipova E."/>
            <person name="Leigh N.D."/>
            <person name="Simon A."/>
            <person name="Yun M.H."/>
        </authorList>
    </citation>
    <scope>NUCLEOTIDE SEQUENCE</scope>
    <source>
        <strain evidence="13">20211129_DDA</strain>
        <tissue evidence="13">Liver</tissue>
    </source>
</reference>
<keyword evidence="3 11" id="KW-0732">Signal</keyword>
<feature type="signal peptide" evidence="11">
    <location>
        <begin position="1"/>
        <end position="19"/>
    </location>
</feature>
<proteinExistence type="inferred from homology"/>
<name>A0AAV7PMW2_PLEWA</name>
<comment type="similarity">
    <text evidence="9">Belongs to the immunoglobulin superfamily. TIM family.</text>
</comment>
<dbReference type="PANTHER" id="PTHR46608:SF3">
    <property type="entry name" value="T-CELL IMMUNOGLOBULIN AND MUCIN DOMAIN-CONTAINING PROTEIN 4"/>
    <property type="match status" value="1"/>
</dbReference>
<dbReference type="FunFam" id="2.60.40.10:FF:000774">
    <property type="entry name" value="Hepatitis A virus cellular receptor 1"/>
    <property type="match status" value="1"/>
</dbReference>
<dbReference type="GO" id="GO:0043277">
    <property type="term" value="P:apoptotic cell clearance"/>
    <property type="evidence" value="ECO:0007669"/>
    <property type="project" value="TreeGrafter"/>
</dbReference>
<evidence type="ECO:0000256" key="5">
    <source>
        <dbReference type="ARBA" id="ARBA00023136"/>
    </source>
</evidence>
<feature type="transmembrane region" description="Helical" evidence="10">
    <location>
        <begin position="208"/>
        <end position="228"/>
    </location>
</feature>
<keyword evidence="2 10" id="KW-0812">Transmembrane</keyword>
<keyword evidence="7" id="KW-0325">Glycoprotein</keyword>
<evidence type="ECO:0000256" key="8">
    <source>
        <dbReference type="ARBA" id="ARBA00023319"/>
    </source>
</evidence>
<dbReference type="InterPro" id="IPR013106">
    <property type="entry name" value="Ig_V-set"/>
</dbReference>
<keyword evidence="8" id="KW-0393">Immunoglobulin domain</keyword>
<evidence type="ECO:0000256" key="7">
    <source>
        <dbReference type="ARBA" id="ARBA00023180"/>
    </source>
</evidence>
<evidence type="ECO:0000256" key="6">
    <source>
        <dbReference type="ARBA" id="ARBA00023157"/>
    </source>
</evidence>
<keyword evidence="6" id="KW-1015">Disulfide bond</keyword>
<sequence>MLRLLCVLLPLGTGIPVSGSVVRGVVGRPVTLHCTYPLTASADVTSMCWGRKHCPYSGCDTEILRTDGRKVTWSKSARYQMKGNIAEGDVSLTIEDVNFSDTATYCCRVEIPGWFNDKKREQTLEVDAGPNSPNVTFDTRVNVSMGPTVGYTHQIQVPVSDGTLSQGVTTQQPEESDSSVLTPVKTTLSSKTFVKDIQESLWKTNTTIYVVVPVLVLTLSVLVAGFYIRRLKTNKNPTCISSLPMRGFEPGGLVATKDVQSYAEDNFYIME</sequence>
<evidence type="ECO:0000256" key="4">
    <source>
        <dbReference type="ARBA" id="ARBA00022989"/>
    </source>
</evidence>
<evidence type="ECO:0000256" key="11">
    <source>
        <dbReference type="SAM" id="SignalP"/>
    </source>
</evidence>
<evidence type="ECO:0000256" key="9">
    <source>
        <dbReference type="ARBA" id="ARBA00038203"/>
    </source>
</evidence>
<dbReference type="Proteomes" id="UP001066276">
    <property type="component" value="Chromosome 7"/>
</dbReference>
<keyword evidence="14" id="KW-1185">Reference proteome</keyword>
<evidence type="ECO:0000313" key="14">
    <source>
        <dbReference type="Proteomes" id="UP001066276"/>
    </source>
</evidence>
<accession>A0AAV7PMW2</accession>
<dbReference type="InterPro" id="IPR007110">
    <property type="entry name" value="Ig-like_dom"/>
</dbReference>
<evidence type="ECO:0000256" key="3">
    <source>
        <dbReference type="ARBA" id="ARBA00022729"/>
    </source>
</evidence>
<evidence type="ECO:0000313" key="13">
    <source>
        <dbReference type="EMBL" id="KAJ1128574.1"/>
    </source>
</evidence>